<feature type="compositionally biased region" description="Basic and acidic residues" evidence="1">
    <location>
        <begin position="46"/>
        <end position="59"/>
    </location>
</feature>
<proteinExistence type="predicted"/>
<dbReference type="RefSeq" id="XP_062648871.1">
    <property type="nucleotide sequence ID" value="XM_062792653.1"/>
</dbReference>
<name>A0AAN6U296_9PEZI</name>
<dbReference type="AlphaFoldDB" id="A0AAN6U296"/>
<reference evidence="2" key="1">
    <citation type="journal article" date="2023" name="Mol. Phylogenet. Evol.">
        <title>Genome-scale phylogeny and comparative genomics of the fungal order Sordariales.</title>
        <authorList>
            <person name="Hensen N."/>
            <person name="Bonometti L."/>
            <person name="Westerberg I."/>
            <person name="Brannstrom I.O."/>
            <person name="Guillou S."/>
            <person name="Cros-Aarteil S."/>
            <person name="Calhoun S."/>
            <person name="Haridas S."/>
            <person name="Kuo A."/>
            <person name="Mondo S."/>
            <person name="Pangilinan J."/>
            <person name="Riley R."/>
            <person name="LaButti K."/>
            <person name="Andreopoulos B."/>
            <person name="Lipzen A."/>
            <person name="Chen C."/>
            <person name="Yan M."/>
            <person name="Daum C."/>
            <person name="Ng V."/>
            <person name="Clum A."/>
            <person name="Steindorff A."/>
            <person name="Ohm R.A."/>
            <person name="Martin F."/>
            <person name="Silar P."/>
            <person name="Natvig D.O."/>
            <person name="Lalanne C."/>
            <person name="Gautier V."/>
            <person name="Ament-Velasquez S.L."/>
            <person name="Kruys A."/>
            <person name="Hutchinson M.I."/>
            <person name="Powell A.J."/>
            <person name="Barry K."/>
            <person name="Miller A.N."/>
            <person name="Grigoriev I.V."/>
            <person name="Debuchy R."/>
            <person name="Gladieux P."/>
            <person name="Hiltunen Thoren M."/>
            <person name="Johannesson H."/>
        </authorList>
    </citation>
    <scope>NUCLEOTIDE SEQUENCE</scope>
    <source>
        <strain evidence="2">CBS 731.68</strain>
    </source>
</reference>
<dbReference type="EMBL" id="MU853226">
    <property type="protein sequence ID" value="KAK4125100.1"/>
    <property type="molecule type" value="Genomic_DNA"/>
</dbReference>
<accession>A0AAN6U296</accession>
<gene>
    <name evidence="2" type="ORF">N657DRAFT_643914</name>
</gene>
<dbReference type="Proteomes" id="UP001302602">
    <property type="component" value="Unassembled WGS sequence"/>
</dbReference>
<sequence length="170" mass="19141">MPLFGLHLPDHNPEPLQLSVRLPHSHAHRPLRGRVPLPRLRHRVPHGHDALPNKNHDDVNQAADDNNEEEHHLHHPPDNVRLLDADARDHEHRHAAAQVQLDDEVVVDAVPQGYAHDQTGRLPHDAMPCADMPRDDDDECAVRVRAQDGAVRDRVCYGVSYGLSDADFNV</sequence>
<reference evidence="2" key="2">
    <citation type="submission" date="2023-05" db="EMBL/GenBank/DDBJ databases">
        <authorList>
            <consortium name="Lawrence Berkeley National Laboratory"/>
            <person name="Steindorff A."/>
            <person name="Hensen N."/>
            <person name="Bonometti L."/>
            <person name="Westerberg I."/>
            <person name="Brannstrom I.O."/>
            <person name="Guillou S."/>
            <person name="Cros-Aarteil S."/>
            <person name="Calhoun S."/>
            <person name="Haridas S."/>
            <person name="Kuo A."/>
            <person name="Mondo S."/>
            <person name="Pangilinan J."/>
            <person name="Riley R."/>
            <person name="Labutti K."/>
            <person name="Andreopoulos B."/>
            <person name="Lipzen A."/>
            <person name="Chen C."/>
            <person name="Yanf M."/>
            <person name="Daum C."/>
            <person name="Ng V."/>
            <person name="Clum A."/>
            <person name="Ohm R."/>
            <person name="Martin F."/>
            <person name="Silar P."/>
            <person name="Natvig D."/>
            <person name="Lalanne C."/>
            <person name="Gautier V."/>
            <person name="Ament-Velasquez S.L."/>
            <person name="Kruys A."/>
            <person name="Hutchinson M.I."/>
            <person name="Powell A.J."/>
            <person name="Barry K."/>
            <person name="Miller A.N."/>
            <person name="Grigoriev I.V."/>
            <person name="Debuchy R."/>
            <person name="Gladieux P."/>
            <person name="Thoren M.H."/>
            <person name="Johannesson H."/>
        </authorList>
    </citation>
    <scope>NUCLEOTIDE SEQUENCE</scope>
    <source>
        <strain evidence="2">CBS 731.68</strain>
    </source>
</reference>
<evidence type="ECO:0000313" key="3">
    <source>
        <dbReference type="Proteomes" id="UP001302602"/>
    </source>
</evidence>
<comment type="caution">
    <text evidence="2">The sequence shown here is derived from an EMBL/GenBank/DDBJ whole genome shotgun (WGS) entry which is preliminary data.</text>
</comment>
<feature type="region of interest" description="Disordered" evidence="1">
    <location>
        <begin position="42"/>
        <end position="77"/>
    </location>
</feature>
<evidence type="ECO:0000313" key="2">
    <source>
        <dbReference type="EMBL" id="KAK4125100.1"/>
    </source>
</evidence>
<organism evidence="2 3">
    <name type="scientific">Parathielavia appendiculata</name>
    <dbReference type="NCBI Taxonomy" id="2587402"/>
    <lineage>
        <taxon>Eukaryota</taxon>
        <taxon>Fungi</taxon>
        <taxon>Dikarya</taxon>
        <taxon>Ascomycota</taxon>
        <taxon>Pezizomycotina</taxon>
        <taxon>Sordariomycetes</taxon>
        <taxon>Sordariomycetidae</taxon>
        <taxon>Sordariales</taxon>
        <taxon>Chaetomiaceae</taxon>
        <taxon>Parathielavia</taxon>
    </lineage>
</organism>
<evidence type="ECO:0000256" key="1">
    <source>
        <dbReference type="SAM" id="MobiDB-lite"/>
    </source>
</evidence>
<dbReference type="GeneID" id="87829422"/>
<protein>
    <submittedName>
        <fullName evidence="2">Uncharacterized protein</fullName>
    </submittedName>
</protein>
<keyword evidence="3" id="KW-1185">Reference proteome</keyword>